<keyword evidence="2" id="KW-1133">Transmembrane helix</keyword>
<feature type="signal peptide" evidence="3">
    <location>
        <begin position="1"/>
        <end position="19"/>
    </location>
</feature>
<evidence type="ECO:0000256" key="2">
    <source>
        <dbReference type="SAM" id="Phobius"/>
    </source>
</evidence>
<keyword evidence="2" id="KW-0812">Transmembrane</keyword>
<proteinExistence type="predicted"/>
<feature type="chain" id="PRO_5044801098" evidence="3">
    <location>
        <begin position="20"/>
        <end position="499"/>
    </location>
</feature>
<dbReference type="InterPro" id="IPR003961">
    <property type="entry name" value="FN3_dom"/>
</dbReference>
<evidence type="ECO:0000313" key="7">
    <source>
        <dbReference type="Proteomes" id="UP001557470"/>
    </source>
</evidence>
<dbReference type="InterPro" id="IPR050650">
    <property type="entry name" value="Type-II_Cytokine-TF_Rcpt"/>
</dbReference>
<feature type="compositionally biased region" description="Polar residues" evidence="1">
    <location>
        <begin position="327"/>
        <end position="343"/>
    </location>
</feature>
<evidence type="ECO:0000259" key="4">
    <source>
        <dbReference type="Pfam" id="PF01108"/>
    </source>
</evidence>
<evidence type="ECO:0000313" key="6">
    <source>
        <dbReference type="EMBL" id="KAL0985542.1"/>
    </source>
</evidence>
<dbReference type="PANTHER" id="PTHR20859">
    <property type="entry name" value="INTERFERON/INTERLEUKIN RECEPTOR"/>
    <property type="match status" value="1"/>
</dbReference>
<evidence type="ECO:0000259" key="5">
    <source>
        <dbReference type="Pfam" id="PF09294"/>
    </source>
</evidence>
<dbReference type="AlphaFoldDB" id="A0ABD0XES7"/>
<keyword evidence="3" id="KW-0732">Signal</keyword>
<dbReference type="InterPro" id="IPR036116">
    <property type="entry name" value="FN3_sf"/>
</dbReference>
<keyword evidence="7" id="KW-1185">Reference proteome</keyword>
<reference evidence="6 7" key="1">
    <citation type="submission" date="2024-06" db="EMBL/GenBank/DDBJ databases">
        <authorList>
            <person name="Pan Q."/>
            <person name="Wen M."/>
            <person name="Jouanno E."/>
            <person name="Zahm M."/>
            <person name="Klopp C."/>
            <person name="Cabau C."/>
            <person name="Louis A."/>
            <person name="Berthelot C."/>
            <person name="Parey E."/>
            <person name="Roest Crollius H."/>
            <person name="Montfort J."/>
            <person name="Robinson-Rechavi M."/>
            <person name="Bouchez O."/>
            <person name="Lampietro C."/>
            <person name="Lopez Roques C."/>
            <person name="Donnadieu C."/>
            <person name="Postlethwait J."/>
            <person name="Bobe J."/>
            <person name="Verreycken H."/>
            <person name="Guiguen Y."/>
        </authorList>
    </citation>
    <scope>NUCLEOTIDE SEQUENCE [LARGE SCALE GENOMIC DNA]</scope>
    <source>
        <strain evidence="6">Up_M1</strain>
        <tissue evidence="6">Testis</tissue>
    </source>
</reference>
<keyword evidence="2" id="KW-0472">Membrane</keyword>
<feature type="domain" description="Interferon/interleukin receptor" evidence="5">
    <location>
        <begin position="111"/>
        <end position="204"/>
    </location>
</feature>
<feature type="region of interest" description="Disordered" evidence="1">
    <location>
        <begin position="413"/>
        <end position="499"/>
    </location>
</feature>
<gene>
    <name evidence="6" type="ORF">UPYG_G00158400</name>
</gene>
<dbReference type="Pfam" id="PF09294">
    <property type="entry name" value="Interfer-bind"/>
    <property type="match status" value="1"/>
</dbReference>
<feature type="compositionally biased region" description="Basic and acidic residues" evidence="1">
    <location>
        <begin position="459"/>
        <end position="468"/>
    </location>
</feature>
<dbReference type="PANTHER" id="PTHR20859:SF53">
    <property type="entry name" value="INTERLEUKIN-22 RECEPTOR SUBUNIT ALPHA-1"/>
    <property type="match status" value="1"/>
</dbReference>
<name>A0ABD0XES7_UMBPY</name>
<feature type="transmembrane region" description="Helical" evidence="2">
    <location>
        <begin position="215"/>
        <end position="237"/>
    </location>
</feature>
<protein>
    <submittedName>
        <fullName evidence="6">Uncharacterized protein</fullName>
    </submittedName>
</protein>
<evidence type="ECO:0000256" key="1">
    <source>
        <dbReference type="SAM" id="MobiDB-lite"/>
    </source>
</evidence>
<comment type="caution">
    <text evidence="6">The sequence shown here is derived from an EMBL/GenBank/DDBJ whole genome shotgun (WGS) entry which is preliminary data.</text>
</comment>
<dbReference type="InterPro" id="IPR015373">
    <property type="entry name" value="Interferon/interleukin_rcp_dom"/>
</dbReference>
<feature type="domain" description="Fibronectin type-III" evidence="4">
    <location>
        <begin position="5"/>
        <end position="64"/>
    </location>
</feature>
<accession>A0ABD0XES7</accession>
<dbReference type="InterPro" id="IPR013783">
    <property type="entry name" value="Ig-like_fold"/>
</dbReference>
<dbReference type="Pfam" id="PF01108">
    <property type="entry name" value="Tissue_fac"/>
    <property type="match status" value="1"/>
</dbReference>
<sequence>MKHFLLTICLMGYCSYVLAILPAPVNIFVKSLNFRNVLHWSPGPGTPSGTTYKIFVRKNSGQLALINETHSTSQILILKHLDERHKIVVQASHKNELSAFTNTTFSPYEDTIIGSPVFSLSGCGNCLDINISLDETVEKVFGHSISFDIQWKRADEATVSSTNTPNASYRLSNLKVGIKYCVNVTTKIVTNSKTQPSGWQCAFTSDPVPNTVPGYVAGAAVLLIVCGIFLMFVVFGLSYSGFLCKLKNDLPEILSAVIQGDFFFTPVRTSIDQISILSATKVLKTRNQNRDNSIHLSDGEEDEDEEEGHNGYMHNPMALSSDSSSSATRPPCTSGTNAAVHSGGSSVKVAVEEEEQAPACVVVVFGSRGQQEVKCGQVNVISSLDKEEEELEEDVEMSGNINLFSVTLGALQTRGEGKKKEEEGEDEEKTDLLQTNCTQKHSLYTERQTGNNTQTHSGYADRHTDSSIEKPSGYMVTHSGTELTDSEAEDEQFSGYMGR</sequence>
<feature type="region of interest" description="Disordered" evidence="1">
    <location>
        <begin position="291"/>
        <end position="343"/>
    </location>
</feature>
<dbReference type="EMBL" id="JAGEUA010000004">
    <property type="protein sequence ID" value="KAL0985542.1"/>
    <property type="molecule type" value="Genomic_DNA"/>
</dbReference>
<feature type="compositionally biased region" description="Polar residues" evidence="1">
    <location>
        <begin position="432"/>
        <end position="457"/>
    </location>
</feature>
<dbReference type="SUPFAM" id="SSF49265">
    <property type="entry name" value="Fibronectin type III"/>
    <property type="match status" value="2"/>
</dbReference>
<dbReference type="Proteomes" id="UP001557470">
    <property type="component" value="Unassembled WGS sequence"/>
</dbReference>
<dbReference type="Gene3D" id="2.60.40.10">
    <property type="entry name" value="Immunoglobulins"/>
    <property type="match status" value="1"/>
</dbReference>
<organism evidence="6 7">
    <name type="scientific">Umbra pygmaea</name>
    <name type="common">Eastern mudminnow</name>
    <dbReference type="NCBI Taxonomy" id="75934"/>
    <lineage>
        <taxon>Eukaryota</taxon>
        <taxon>Metazoa</taxon>
        <taxon>Chordata</taxon>
        <taxon>Craniata</taxon>
        <taxon>Vertebrata</taxon>
        <taxon>Euteleostomi</taxon>
        <taxon>Actinopterygii</taxon>
        <taxon>Neopterygii</taxon>
        <taxon>Teleostei</taxon>
        <taxon>Protacanthopterygii</taxon>
        <taxon>Esociformes</taxon>
        <taxon>Umbridae</taxon>
        <taxon>Umbra</taxon>
    </lineage>
</organism>
<evidence type="ECO:0000256" key="3">
    <source>
        <dbReference type="SAM" id="SignalP"/>
    </source>
</evidence>